<protein>
    <submittedName>
        <fullName evidence="1">(Mediterranean fruit fly) hypothetical protein</fullName>
    </submittedName>
</protein>
<reference evidence="1" key="1">
    <citation type="submission" date="2020-11" db="EMBL/GenBank/DDBJ databases">
        <authorList>
            <person name="Whitehead M."/>
        </authorList>
    </citation>
    <scope>NUCLEOTIDE SEQUENCE</scope>
    <source>
        <strain evidence="1">EGII</strain>
    </source>
</reference>
<sequence length="207" mass="21528">MSLILLGTGSSQPKLQISRKINLPVMGQGTHTDRLHCEVVHLSDYAYGKRLDDPNTQTPNSVIVANSSSRLASIGLVGNPRWQCSKPIKALDITFSYGCTDDDNTFGGKVLDNGALIFDALTGAAIVAGTIGVKLVDDWLAGSVVGIGALNDVATGGGVVECDMLNSGILTGVLDGETLGCSPALADVAVIFAILDDDWLEGSEHSD</sequence>
<dbReference type="AlphaFoldDB" id="A0A811UW51"/>
<dbReference type="Proteomes" id="UP000606786">
    <property type="component" value="Unassembled WGS sequence"/>
</dbReference>
<keyword evidence="2" id="KW-1185">Reference proteome</keyword>
<evidence type="ECO:0000313" key="2">
    <source>
        <dbReference type="Proteomes" id="UP000606786"/>
    </source>
</evidence>
<accession>A0A811UW51</accession>
<comment type="caution">
    <text evidence="1">The sequence shown here is derived from an EMBL/GenBank/DDBJ whole genome shotgun (WGS) entry which is preliminary data.</text>
</comment>
<dbReference type="EMBL" id="CAJHJT010000034">
    <property type="protein sequence ID" value="CAD7003419.1"/>
    <property type="molecule type" value="Genomic_DNA"/>
</dbReference>
<name>A0A811UW51_CERCA</name>
<gene>
    <name evidence="1" type="ORF">CCAP1982_LOCUS11875</name>
</gene>
<organism evidence="1 2">
    <name type="scientific">Ceratitis capitata</name>
    <name type="common">Mediterranean fruit fly</name>
    <name type="synonym">Tephritis capitata</name>
    <dbReference type="NCBI Taxonomy" id="7213"/>
    <lineage>
        <taxon>Eukaryota</taxon>
        <taxon>Metazoa</taxon>
        <taxon>Ecdysozoa</taxon>
        <taxon>Arthropoda</taxon>
        <taxon>Hexapoda</taxon>
        <taxon>Insecta</taxon>
        <taxon>Pterygota</taxon>
        <taxon>Neoptera</taxon>
        <taxon>Endopterygota</taxon>
        <taxon>Diptera</taxon>
        <taxon>Brachycera</taxon>
        <taxon>Muscomorpha</taxon>
        <taxon>Tephritoidea</taxon>
        <taxon>Tephritidae</taxon>
        <taxon>Ceratitis</taxon>
        <taxon>Ceratitis</taxon>
    </lineage>
</organism>
<evidence type="ECO:0000313" key="1">
    <source>
        <dbReference type="EMBL" id="CAD7003419.1"/>
    </source>
</evidence>
<proteinExistence type="predicted"/>